<feature type="domain" description="Carbohydrate kinase FGGY C-terminal" evidence="9">
    <location>
        <begin position="302"/>
        <end position="476"/>
    </location>
</feature>
<sequence>MTTDSIPGSGPLFLGLDSSTQALKASLLDESLRVLSELTVRFDDDLPHFGTRGGVLTGDKGEVFSPVMQPIEALDMLLDRMKDAAWPVGRIRAISAAGQQHASVYWSRDASSIMSNADPGTDLASQLESAFSREIIPNWQDSSTVPECSAITVAAGGPDSLAQITGSSAHTRFTGAQIMKFVRREPMAYAETGRISLVSSYITTLLCLSDVKPIDESDACGMNLYDIKERKWSKKLLDVVDPSGQLEGKLGAVEKDSGAVIGTIGRWFVDRYGFDSECVVLPGTGDNPATFLSLNLGAGEGMVSLGTSDVVLVSTESYNPHPEFHAFLDPALGPGEQPRYFNMLVYKNGSLAREHVRNEYFSSSWDKFNAAVERLRPRQAGDKISKTAFWWLLPDIIPAGAKGVYKYDLTTRVEKFEDVDDEALAILSTQMTGYSVRSGDILSGGRLTKVFATGGAAKNPSILAVMADALGCDVAKSVSFENGSPKDADWNACSVGVATKAAWGYARTQGCTLRFDAFVKKAGTSGSHTVAAPGPGSQAYADSMPRWKQLEKESLDDSLAKQKAKPHYAGGVSISRQQSPEAALHPPRGNDIVLEEAHA</sequence>
<dbReference type="OrthoDB" id="1728974at2759"/>
<feature type="region of interest" description="Disordered" evidence="7">
    <location>
        <begin position="556"/>
        <end position="599"/>
    </location>
</feature>
<reference evidence="10 11" key="1">
    <citation type="journal article" date="2012" name="Eukaryot. Cell">
        <title>Draft genome sequence of CBS 2479, the standard type strain of Trichosporon asahii.</title>
        <authorList>
            <person name="Yang R.Y."/>
            <person name="Li H.T."/>
            <person name="Zhu H."/>
            <person name="Zhou G.P."/>
            <person name="Wang M."/>
            <person name="Wang L."/>
        </authorList>
    </citation>
    <scope>NUCLEOTIDE SEQUENCE [LARGE SCALE GENOMIC DNA]</scope>
    <source>
        <strain evidence="11">ATCC 90039 / CBS 2479 / JCM 2466 / KCTC 7840 / NCYC 2677 / UAMH 7654</strain>
    </source>
</reference>
<dbReference type="GeneID" id="25989811"/>
<evidence type="ECO:0000259" key="9">
    <source>
        <dbReference type="Pfam" id="PF02782"/>
    </source>
</evidence>
<keyword evidence="6" id="KW-0067">ATP-binding</keyword>
<dbReference type="AlphaFoldDB" id="J5REE9"/>
<dbReference type="GO" id="GO:0042732">
    <property type="term" value="P:D-xylose metabolic process"/>
    <property type="evidence" value="ECO:0007669"/>
    <property type="project" value="UniProtKB-UniRule"/>
</dbReference>
<dbReference type="GO" id="GO:0005997">
    <property type="term" value="P:xylulose metabolic process"/>
    <property type="evidence" value="ECO:0007669"/>
    <property type="project" value="TreeGrafter"/>
</dbReference>
<dbReference type="HOGENOM" id="CLU_016149_5_0_1"/>
<dbReference type="InterPro" id="IPR018484">
    <property type="entry name" value="FGGY_N"/>
</dbReference>
<evidence type="ECO:0000256" key="5">
    <source>
        <dbReference type="ARBA" id="ARBA00048885"/>
    </source>
</evidence>
<dbReference type="Pfam" id="PF02782">
    <property type="entry name" value="FGGY_C"/>
    <property type="match status" value="1"/>
</dbReference>
<proteinExistence type="inferred from homology"/>
<name>J5REE9_TRIAS</name>
<dbReference type="Gene3D" id="3.30.420.40">
    <property type="match status" value="2"/>
</dbReference>
<evidence type="ECO:0000256" key="6">
    <source>
        <dbReference type="RuleBase" id="RU367058"/>
    </source>
</evidence>
<evidence type="ECO:0000259" key="8">
    <source>
        <dbReference type="Pfam" id="PF00370"/>
    </source>
</evidence>
<evidence type="ECO:0000256" key="2">
    <source>
        <dbReference type="ARBA" id="ARBA00022629"/>
    </source>
</evidence>
<dbReference type="EC" id="2.7.1.17" evidence="6"/>
<dbReference type="GO" id="GO:0005524">
    <property type="term" value="F:ATP binding"/>
    <property type="evidence" value="ECO:0007669"/>
    <property type="project" value="UniProtKB-UniRule"/>
</dbReference>
<dbReference type="Proteomes" id="UP000002748">
    <property type="component" value="Unassembled WGS sequence"/>
</dbReference>
<dbReference type="InterPro" id="IPR042024">
    <property type="entry name" value="D-XK_euk"/>
</dbReference>
<evidence type="ECO:0000256" key="1">
    <source>
        <dbReference type="ARBA" id="ARBA00009156"/>
    </source>
</evidence>
<dbReference type="VEuPathDB" id="FungiDB:A1Q1_06299"/>
<dbReference type="GO" id="GO:0004856">
    <property type="term" value="F:D-xylulokinase activity"/>
    <property type="evidence" value="ECO:0007669"/>
    <property type="project" value="UniProtKB-UniRule"/>
</dbReference>
<dbReference type="PANTHER" id="PTHR10196">
    <property type="entry name" value="SUGAR KINASE"/>
    <property type="match status" value="1"/>
</dbReference>
<comment type="caution">
    <text evidence="10">The sequence shown here is derived from an EMBL/GenBank/DDBJ whole genome shotgun (WGS) entry which is preliminary data.</text>
</comment>
<dbReference type="RefSeq" id="XP_014183378.1">
    <property type="nucleotide sequence ID" value="XM_014327903.1"/>
</dbReference>
<dbReference type="Pfam" id="PF00370">
    <property type="entry name" value="FGGY_N"/>
    <property type="match status" value="1"/>
</dbReference>
<evidence type="ECO:0000256" key="7">
    <source>
        <dbReference type="SAM" id="MobiDB-lite"/>
    </source>
</evidence>
<keyword evidence="2 6" id="KW-0859">Xylose metabolism</keyword>
<protein>
    <recommendedName>
        <fullName evidence="6">Xylulose kinase</fullName>
        <ecNumber evidence="6">2.7.1.17</ecNumber>
    </recommendedName>
</protein>
<evidence type="ECO:0000313" key="11">
    <source>
        <dbReference type="Proteomes" id="UP000002748"/>
    </source>
</evidence>
<dbReference type="CDD" id="cd07776">
    <property type="entry name" value="ASKHA_NBD_FGGY_SpXK-like"/>
    <property type="match status" value="1"/>
</dbReference>
<comment type="catalytic activity">
    <reaction evidence="5 6">
        <text>D-xylulose + ATP = D-xylulose 5-phosphate + ADP + H(+)</text>
        <dbReference type="Rhea" id="RHEA:10964"/>
        <dbReference type="ChEBI" id="CHEBI:15378"/>
        <dbReference type="ChEBI" id="CHEBI:17140"/>
        <dbReference type="ChEBI" id="CHEBI:30616"/>
        <dbReference type="ChEBI" id="CHEBI:57737"/>
        <dbReference type="ChEBI" id="CHEBI:456216"/>
        <dbReference type="EC" id="2.7.1.17"/>
    </reaction>
</comment>
<dbReference type="InterPro" id="IPR018485">
    <property type="entry name" value="FGGY_C"/>
</dbReference>
<comment type="function">
    <text evidence="6">Highly specific D-xylulose kinase which participates in the catabolism of xylose. Xylose is a major component of hemicelluloses such as xylan. Most fungi utilize D-xylose via three enzymatic reactions, xylose reductase (XR), xylitol dehydrogenase (XDH), and xylulokinase, to form xylulose 5-phosphate, which enters pentose phosphate pathway.</text>
</comment>
<dbReference type="KEGG" id="tasa:A1Q1_06299"/>
<dbReference type="PANTHER" id="PTHR10196:SF57">
    <property type="entry name" value="XYLULOSE KINASE"/>
    <property type="match status" value="1"/>
</dbReference>
<dbReference type="GO" id="GO:0005829">
    <property type="term" value="C:cytosol"/>
    <property type="evidence" value="ECO:0007669"/>
    <property type="project" value="TreeGrafter"/>
</dbReference>
<comment type="similarity">
    <text evidence="1 6">Belongs to the FGGY kinase family.</text>
</comment>
<gene>
    <name evidence="10" type="ORF">A1Q1_06299</name>
</gene>
<keyword evidence="3 6" id="KW-0808">Transferase</keyword>
<keyword evidence="6" id="KW-0547">Nucleotide-binding</keyword>
<organism evidence="10 11">
    <name type="scientific">Trichosporon asahii var. asahii (strain ATCC 90039 / CBS 2479 / JCM 2466 / KCTC 7840 / NBRC 103889/ NCYC 2677 / UAMH 7654)</name>
    <name type="common">Yeast</name>
    <dbReference type="NCBI Taxonomy" id="1186058"/>
    <lineage>
        <taxon>Eukaryota</taxon>
        <taxon>Fungi</taxon>
        <taxon>Dikarya</taxon>
        <taxon>Basidiomycota</taxon>
        <taxon>Agaricomycotina</taxon>
        <taxon>Tremellomycetes</taxon>
        <taxon>Trichosporonales</taxon>
        <taxon>Trichosporonaceae</taxon>
        <taxon>Trichosporon</taxon>
    </lineage>
</organism>
<evidence type="ECO:0000256" key="4">
    <source>
        <dbReference type="ARBA" id="ARBA00022777"/>
    </source>
</evidence>
<feature type="domain" description="Carbohydrate kinase FGGY N-terminal" evidence="8">
    <location>
        <begin position="138"/>
        <end position="291"/>
    </location>
</feature>
<accession>J5REE9</accession>
<evidence type="ECO:0000256" key="3">
    <source>
        <dbReference type="ARBA" id="ARBA00022679"/>
    </source>
</evidence>
<dbReference type="SUPFAM" id="SSF53067">
    <property type="entry name" value="Actin-like ATPase domain"/>
    <property type="match status" value="2"/>
</dbReference>
<dbReference type="EMBL" id="ALBS01000032">
    <property type="protein sequence ID" value="EJT52193.1"/>
    <property type="molecule type" value="Genomic_DNA"/>
</dbReference>
<evidence type="ECO:0000313" key="10">
    <source>
        <dbReference type="EMBL" id="EJT52193.1"/>
    </source>
</evidence>
<dbReference type="InterPro" id="IPR043129">
    <property type="entry name" value="ATPase_NBD"/>
</dbReference>
<keyword evidence="4 6" id="KW-0418">Kinase</keyword>
<keyword evidence="6" id="KW-0119">Carbohydrate metabolism</keyword>